<feature type="binding site" evidence="18">
    <location>
        <begin position="108"/>
        <end position="112"/>
    </location>
    <ligand>
        <name>NAD(+)</name>
        <dbReference type="ChEBI" id="CHEBI:57540"/>
    </ligand>
</feature>
<feature type="binding site" evidence="18">
    <location>
        <position position="145"/>
    </location>
    <ligand>
        <name>NAD(+)</name>
        <dbReference type="ChEBI" id="CHEBI:57540"/>
    </ligand>
</feature>
<comment type="function">
    <text evidence="3 18">Catalyzes the conversion of 3-deoxy-D-arabino-heptulosonate 7-phosphate (DAHP) to dehydroquinate (DHQ).</text>
</comment>
<dbReference type="UniPathway" id="UPA00053">
    <property type="reaction ID" value="UER00085"/>
</dbReference>
<dbReference type="Gene3D" id="1.20.1090.10">
    <property type="entry name" value="Dehydroquinate synthase-like - alpha domain"/>
    <property type="match status" value="1"/>
</dbReference>
<feature type="domain" description="3-dehydroquinate synthase C-terminal" evidence="20">
    <location>
        <begin position="184"/>
        <end position="328"/>
    </location>
</feature>
<feature type="domain" description="3-dehydroquinate synthase N-terminal" evidence="19">
    <location>
        <begin position="70"/>
        <end position="182"/>
    </location>
</feature>
<evidence type="ECO:0000313" key="22">
    <source>
        <dbReference type="Proteomes" id="UP000298759"/>
    </source>
</evidence>
<evidence type="ECO:0000256" key="1">
    <source>
        <dbReference type="ARBA" id="ARBA00001393"/>
    </source>
</evidence>
<evidence type="ECO:0000256" key="2">
    <source>
        <dbReference type="ARBA" id="ARBA00001911"/>
    </source>
</evidence>
<evidence type="ECO:0000259" key="20">
    <source>
        <dbReference type="Pfam" id="PF24621"/>
    </source>
</evidence>
<organism evidence="21 22">
    <name type="scientific">Buchnera aphidicola</name>
    <name type="common">Aphis helianthi</name>
    <dbReference type="NCBI Taxonomy" id="2315802"/>
    <lineage>
        <taxon>Bacteria</taxon>
        <taxon>Pseudomonadati</taxon>
        <taxon>Pseudomonadota</taxon>
        <taxon>Gammaproteobacteria</taxon>
        <taxon>Enterobacterales</taxon>
        <taxon>Erwiniaceae</taxon>
        <taxon>Buchnera</taxon>
    </lineage>
</organism>
<dbReference type="GO" id="GO:0009423">
    <property type="term" value="P:chorismate biosynthetic process"/>
    <property type="evidence" value="ECO:0007669"/>
    <property type="project" value="UniProtKB-UniRule"/>
</dbReference>
<dbReference type="PANTHER" id="PTHR43622:SF7">
    <property type="entry name" value="3-DEHYDROQUINATE SYNTHASE, CHLOROPLASTIC"/>
    <property type="match status" value="1"/>
</dbReference>
<gene>
    <name evidence="18" type="primary">aroB</name>
    <name evidence="21" type="ORF">D9V62_02735</name>
</gene>
<dbReference type="InterPro" id="IPR016037">
    <property type="entry name" value="DHQ_synth_AroB"/>
</dbReference>
<dbReference type="InterPro" id="IPR030960">
    <property type="entry name" value="DHQS/DOIS_N"/>
</dbReference>
<evidence type="ECO:0000256" key="17">
    <source>
        <dbReference type="ARBA" id="ARBA00023285"/>
    </source>
</evidence>
<dbReference type="GO" id="GO:0009073">
    <property type="term" value="P:aromatic amino acid family biosynthetic process"/>
    <property type="evidence" value="ECO:0007669"/>
    <property type="project" value="UniProtKB-KW"/>
</dbReference>
<dbReference type="PANTHER" id="PTHR43622">
    <property type="entry name" value="3-DEHYDROQUINATE SYNTHASE"/>
    <property type="match status" value="1"/>
</dbReference>
<evidence type="ECO:0000256" key="5">
    <source>
        <dbReference type="ARBA" id="ARBA00004661"/>
    </source>
</evidence>
<dbReference type="InterPro" id="IPR050071">
    <property type="entry name" value="Dehydroquinate_synthase"/>
</dbReference>
<keyword evidence="13 18" id="KW-0862">Zinc</keyword>
<evidence type="ECO:0000256" key="4">
    <source>
        <dbReference type="ARBA" id="ARBA00004496"/>
    </source>
</evidence>
<dbReference type="InterPro" id="IPR030963">
    <property type="entry name" value="DHQ_synth_fam"/>
</dbReference>
<evidence type="ECO:0000256" key="11">
    <source>
        <dbReference type="ARBA" id="ARBA00022723"/>
    </source>
</evidence>
<accession>A0A4D6XKC7</accession>
<dbReference type="InterPro" id="IPR056179">
    <property type="entry name" value="DHQS_C"/>
</dbReference>
<dbReference type="HAMAP" id="MF_00110">
    <property type="entry name" value="DHQ_synthase"/>
    <property type="match status" value="1"/>
</dbReference>
<keyword evidence="15 18" id="KW-0057">Aromatic amino acid biosynthesis</keyword>
<feature type="binding site" evidence="18">
    <location>
        <position position="250"/>
    </location>
    <ligand>
        <name>Zn(2+)</name>
        <dbReference type="ChEBI" id="CHEBI:29105"/>
    </ligand>
</feature>
<evidence type="ECO:0000256" key="9">
    <source>
        <dbReference type="ARBA" id="ARBA00022490"/>
    </source>
</evidence>
<feature type="binding site" evidence="18">
    <location>
        <position position="187"/>
    </location>
    <ligand>
        <name>Zn(2+)</name>
        <dbReference type="ChEBI" id="CHEBI:29105"/>
    </ligand>
</feature>
<feature type="binding site" evidence="18">
    <location>
        <position position="154"/>
    </location>
    <ligand>
        <name>NAD(+)</name>
        <dbReference type="ChEBI" id="CHEBI:57540"/>
    </ligand>
</feature>
<keyword evidence="11 18" id="KW-0479">Metal-binding</keyword>
<comment type="pathway">
    <text evidence="5 18">Metabolic intermediate biosynthesis; chorismate biosynthesis; chorismate from D-erythrose 4-phosphate and phosphoenolpyruvate: step 2/7.</text>
</comment>
<dbReference type="GO" id="GO:0005737">
    <property type="term" value="C:cytoplasm"/>
    <property type="evidence" value="ECO:0007669"/>
    <property type="project" value="UniProtKB-SubCell"/>
</dbReference>
<dbReference type="FunFam" id="3.40.50.1970:FF:000001">
    <property type="entry name" value="3-dehydroquinate synthase"/>
    <property type="match status" value="1"/>
</dbReference>
<comment type="subcellular location">
    <subcellularLocation>
        <location evidence="4 18">Cytoplasm</location>
    </subcellularLocation>
</comment>
<dbReference type="GO" id="GO:0046872">
    <property type="term" value="F:metal ion binding"/>
    <property type="evidence" value="ECO:0007669"/>
    <property type="project" value="UniProtKB-KW"/>
</dbReference>
<reference evidence="21 22" key="1">
    <citation type="submission" date="2018-12" db="EMBL/GenBank/DDBJ databases">
        <authorList>
            <person name="Chong R.A."/>
        </authorList>
    </citation>
    <scope>NUCLEOTIDE SEQUENCE [LARGE SCALE GENOMIC DNA]</scope>
    <source>
        <strain evidence="21 22">Ahe</strain>
    </source>
</reference>
<feature type="binding site" evidence="18">
    <location>
        <begin position="132"/>
        <end position="133"/>
    </location>
    <ligand>
        <name>NAD(+)</name>
        <dbReference type="ChEBI" id="CHEBI:57540"/>
    </ligand>
</feature>
<dbReference type="GO" id="GO:0008652">
    <property type="term" value="P:amino acid biosynthetic process"/>
    <property type="evidence" value="ECO:0007669"/>
    <property type="project" value="UniProtKB-KW"/>
</dbReference>
<comment type="cofactor">
    <cofactor evidence="18">
        <name>Co(2+)</name>
        <dbReference type="ChEBI" id="CHEBI:48828"/>
    </cofactor>
    <cofactor evidence="18">
        <name>Zn(2+)</name>
        <dbReference type="ChEBI" id="CHEBI:29105"/>
    </cofactor>
    <text evidence="18">Binds 1 divalent metal cation per subunit. Can use either Co(2+) or Zn(2+).</text>
</comment>
<comment type="cofactor">
    <cofactor evidence="2 18">
        <name>NAD(+)</name>
        <dbReference type="ChEBI" id="CHEBI:57540"/>
    </cofactor>
</comment>
<evidence type="ECO:0000259" key="19">
    <source>
        <dbReference type="Pfam" id="PF01761"/>
    </source>
</evidence>
<dbReference type="SUPFAM" id="SSF56796">
    <property type="entry name" value="Dehydroquinate synthase-like"/>
    <property type="match status" value="1"/>
</dbReference>
<evidence type="ECO:0000256" key="18">
    <source>
        <dbReference type="HAMAP-Rule" id="MF_00110"/>
    </source>
</evidence>
<dbReference type="EC" id="4.2.3.4" evidence="7 18"/>
<dbReference type="GO" id="GO:0000166">
    <property type="term" value="F:nucleotide binding"/>
    <property type="evidence" value="ECO:0007669"/>
    <property type="project" value="UniProtKB-KW"/>
</dbReference>
<name>A0A4D6XKC7_9GAMM</name>
<keyword evidence="12 18" id="KW-0547">Nucleotide-binding</keyword>
<evidence type="ECO:0000256" key="3">
    <source>
        <dbReference type="ARBA" id="ARBA00003485"/>
    </source>
</evidence>
<evidence type="ECO:0000256" key="10">
    <source>
        <dbReference type="ARBA" id="ARBA00022605"/>
    </source>
</evidence>
<dbReference type="EMBL" id="CP034894">
    <property type="protein sequence ID" value="QCI17336.1"/>
    <property type="molecule type" value="Genomic_DNA"/>
</dbReference>
<dbReference type="Gene3D" id="3.40.50.1970">
    <property type="match status" value="1"/>
</dbReference>
<keyword evidence="14 18" id="KW-0520">NAD</keyword>
<evidence type="ECO:0000256" key="6">
    <source>
        <dbReference type="ARBA" id="ARBA00005412"/>
    </source>
</evidence>
<dbReference type="Pfam" id="PF24621">
    <property type="entry name" value="DHQS_C"/>
    <property type="match status" value="1"/>
</dbReference>
<dbReference type="GO" id="GO:0003856">
    <property type="term" value="F:3-dehydroquinate synthase activity"/>
    <property type="evidence" value="ECO:0007669"/>
    <property type="project" value="UniProtKB-UniRule"/>
</dbReference>
<sequence length="363" mass="40341">MIIMEQLKVILGERSYPITIGSGIIEEDNIFFPLKPGNQAMLVTNKTLANLLKDKVFFQLRKSGIKVDQVIISDGEQFKTLNEIEMVISALLEKKHSRDTTLIALGGGVVGDLTGFSASIYQRGVRFIQIPTTLLAQVDASVGGKTGVNHLLGKNMVGSFWQPSSVIIDINFLKTLPHNELISGISEIIKYAIIFDEIFFNWLEENIEKILLLDHNSMCFCIKKCCELKSKIISLDEREKNFRALLNFGHTYGHAIEAHAGYGSWLHGEAISVGMVMASRTSELLGHLKKLDYNRIISLLKKVGLPTKGPKNMSAVSYLPYMMRDKKVVSGEMRLVLPISIGKAKVFSGIDKNIILSAIKDSQ</sequence>
<keyword evidence="10 18" id="KW-0028">Amino-acid biosynthesis</keyword>
<evidence type="ECO:0000256" key="12">
    <source>
        <dbReference type="ARBA" id="ARBA00022741"/>
    </source>
</evidence>
<keyword evidence="16 18" id="KW-0456">Lyase</keyword>
<comment type="similarity">
    <text evidence="6 18">Belongs to the sugar phosphate cyclases superfamily. Dehydroquinate synthase family.</text>
</comment>
<dbReference type="OrthoDB" id="9806583at2"/>
<dbReference type="PIRSF" id="PIRSF001455">
    <property type="entry name" value="DHQ_synth"/>
    <property type="match status" value="1"/>
</dbReference>
<keyword evidence="17 18" id="KW-0170">Cobalt</keyword>
<dbReference type="CDD" id="cd08195">
    <property type="entry name" value="DHQS"/>
    <property type="match status" value="1"/>
</dbReference>
<feature type="binding site" evidence="18">
    <location>
        <begin position="172"/>
        <end position="175"/>
    </location>
    <ligand>
        <name>NAD(+)</name>
        <dbReference type="ChEBI" id="CHEBI:57540"/>
    </ligand>
</feature>
<dbReference type="AlphaFoldDB" id="A0A4D6XKC7"/>
<protein>
    <recommendedName>
        <fullName evidence="8 18">3-dehydroquinate synthase</fullName>
        <shortName evidence="18">DHQS</shortName>
        <ecNumber evidence="7 18">4.2.3.4</ecNumber>
    </recommendedName>
</protein>
<keyword evidence="9 18" id="KW-0963">Cytoplasm</keyword>
<evidence type="ECO:0000256" key="16">
    <source>
        <dbReference type="ARBA" id="ARBA00023239"/>
    </source>
</evidence>
<evidence type="ECO:0000313" key="21">
    <source>
        <dbReference type="EMBL" id="QCI17336.1"/>
    </source>
</evidence>
<evidence type="ECO:0000256" key="8">
    <source>
        <dbReference type="ARBA" id="ARBA00017684"/>
    </source>
</evidence>
<evidence type="ECO:0000256" key="15">
    <source>
        <dbReference type="ARBA" id="ARBA00023141"/>
    </source>
</evidence>
<dbReference type="Proteomes" id="UP000298759">
    <property type="component" value="Chromosome"/>
</dbReference>
<comment type="catalytic activity">
    <reaction evidence="1 18">
        <text>7-phospho-2-dehydro-3-deoxy-D-arabino-heptonate = 3-dehydroquinate + phosphate</text>
        <dbReference type="Rhea" id="RHEA:21968"/>
        <dbReference type="ChEBI" id="CHEBI:32364"/>
        <dbReference type="ChEBI" id="CHEBI:43474"/>
        <dbReference type="ChEBI" id="CHEBI:58394"/>
        <dbReference type="EC" id="4.2.3.4"/>
    </reaction>
</comment>
<proteinExistence type="inferred from homology"/>
<feature type="binding site" evidence="18">
    <location>
        <begin position="74"/>
        <end position="79"/>
    </location>
    <ligand>
        <name>NAD(+)</name>
        <dbReference type="ChEBI" id="CHEBI:57540"/>
    </ligand>
</feature>
<feature type="binding site" evidence="18">
    <location>
        <position position="267"/>
    </location>
    <ligand>
        <name>Zn(2+)</name>
        <dbReference type="ChEBI" id="CHEBI:29105"/>
    </ligand>
</feature>
<evidence type="ECO:0000256" key="14">
    <source>
        <dbReference type="ARBA" id="ARBA00023027"/>
    </source>
</evidence>
<dbReference type="Pfam" id="PF01761">
    <property type="entry name" value="DHQ_synthase"/>
    <property type="match status" value="1"/>
</dbReference>
<dbReference type="NCBIfam" id="TIGR01357">
    <property type="entry name" value="aroB"/>
    <property type="match status" value="1"/>
</dbReference>
<evidence type="ECO:0000256" key="13">
    <source>
        <dbReference type="ARBA" id="ARBA00022833"/>
    </source>
</evidence>
<reference evidence="21 22" key="2">
    <citation type="submission" date="2019-05" db="EMBL/GenBank/DDBJ databases">
        <title>Genome evolution of the obligate endosymbiont Buchnera aphidicola.</title>
        <authorList>
            <person name="Moran N.A."/>
        </authorList>
    </citation>
    <scope>NUCLEOTIDE SEQUENCE [LARGE SCALE GENOMIC DNA]</scope>
    <source>
        <strain evidence="21 22">Ahe</strain>
    </source>
</reference>
<evidence type="ECO:0000256" key="7">
    <source>
        <dbReference type="ARBA" id="ARBA00013031"/>
    </source>
</evidence>